<reference evidence="2" key="1">
    <citation type="submission" date="2021-02" db="EMBL/GenBank/DDBJ databases">
        <title>Infant gut strain persistence is associated with maternal origin, phylogeny, and functional potential including surface adhesion and iron acquisition.</title>
        <authorList>
            <person name="Lou Y.C."/>
        </authorList>
    </citation>
    <scope>NUCLEOTIDE SEQUENCE</scope>
    <source>
        <strain evidence="2">L3_108_000G1_dasL3_108_000G1_metabat.metabat.11</strain>
    </source>
</reference>
<feature type="transmembrane region" description="Helical" evidence="1">
    <location>
        <begin position="310"/>
        <end position="340"/>
    </location>
</feature>
<evidence type="ECO:0000313" key="3">
    <source>
        <dbReference type="Proteomes" id="UP000751224"/>
    </source>
</evidence>
<evidence type="ECO:0000256" key="1">
    <source>
        <dbReference type="SAM" id="Phobius"/>
    </source>
</evidence>
<sequence>MVLFFNNSLDLTFIRNEIIRNIVFPFFSSFLVAWLGRKIIKDISDYHRIILLVSVIQCIIILCCFVLPEFKEYIISIQTISAREILSLESGIRSVGLGTRFDFGSFTMSVALLSTSYLYLTTTSSKEKNILIIIYILQVISGLFLARSISIGLIISLIFILIFDRKIIKKIRFIFFASIIVLIIVFSILIIFPEFITKYSDTFKWMFQYIPNNNTYSANSPNTLKTIFEDMYFLPEHFKTWLIGDGIFSNSIGNAYKGTDPLYMRYILYWGIPGLTVFIGFLSSCVIKLRSNGMHCFVDIKDEKVYRKYLLLMFLLCCTVYVKLNYHFFKILFLIGWFIYFKQKSIKQ</sequence>
<protein>
    <recommendedName>
        <fullName evidence="4">O-antigen ligase domain-containing protein</fullName>
    </recommendedName>
</protein>
<dbReference type="EMBL" id="JAGZCC010000129">
    <property type="protein sequence ID" value="MBS5589294.1"/>
    <property type="molecule type" value="Genomic_DNA"/>
</dbReference>
<dbReference type="RefSeq" id="WP_303888412.1">
    <property type="nucleotide sequence ID" value="NZ_JAGZCC010000129.1"/>
</dbReference>
<evidence type="ECO:0000313" key="2">
    <source>
        <dbReference type="EMBL" id="MBS5589294.1"/>
    </source>
</evidence>
<organism evidence="2 3">
    <name type="scientific">Thomasclavelia spiroformis</name>
    <dbReference type="NCBI Taxonomy" id="29348"/>
    <lineage>
        <taxon>Bacteria</taxon>
        <taxon>Bacillati</taxon>
        <taxon>Bacillota</taxon>
        <taxon>Erysipelotrichia</taxon>
        <taxon>Erysipelotrichales</taxon>
        <taxon>Coprobacillaceae</taxon>
        <taxon>Thomasclavelia</taxon>
    </lineage>
</organism>
<feature type="transmembrane region" description="Helical" evidence="1">
    <location>
        <begin position="21"/>
        <end position="40"/>
    </location>
</feature>
<keyword evidence="1" id="KW-0472">Membrane</keyword>
<keyword evidence="1" id="KW-1133">Transmembrane helix</keyword>
<dbReference type="AlphaFoldDB" id="A0A943EMN5"/>
<keyword evidence="1" id="KW-0812">Transmembrane</keyword>
<accession>A0A943EMN5</accession>
<proteinExistence type="predicted"/>
<feature type="transmembrane region" description="Helical" evidence="1">
    <location>
        <begin position="132"/>
        <end position="161"/>
    </location>
</feature>
<feature type="transmembrane region" description="Helical" evidence="1">
    <location>
        <begin position="267"/>
        <end position="289"/>
    </location>
</feature>
<feature type="transmembrane region" description="Helical" evidence="1">
    <location>
        <begin position="46"/>
        <end position="67"/>
    </location>
</feature>
<feature type="transmembrane region" description="Helical" evidence="1">
    <location>
        <begin position="101"/>
        <end position="120"/>
    </location>
</feature>
<evidence type="ECO:0008006" key="4">
    <source>
        <dbReference type="Google" id="ProtNLM"/>
    </source>
</evidence>
<comment type="caution">
    <text evidence="2">The sequence shown here is derived from an EMBL/GenBank/DDBJ whole genome shotgun (WGS) entry which is preliminary data.</text>
</comment>
<name>A0A943EMN5_9FIRM</name>
<gene>
    <name evidence="2" type="ORF">KHX14_10925</name>
</gene>
<feature type="transmembrane region" description="Helical" evidence="1">
    <location>
        <begin position="173"/>
        <end position="196"/>
    </location>
</feature>
<dbReference type="Proteomes" id="UP000751224">
    <property type="component" value="Unassembled WGS sequence"/>
</dbReference>